<evidence type="ECO:0000256" key="1">
    <source>
        <dbReference type="ARBA" id="ARBA00023239"/>
    </source>
</evidence>
<dbReference type="GO" id="GO:0016829">
    <property type="term" value="F:lyase activity"/>
    <property type="evidence" value="ECO:0007669"/>
    <property type="project" value="UniProtKB-KW"/>
</dbReference>
<organism evidence="3">
    <name type="scientific">uncultured Sporomusa sp</name>
    <dbReference type="NCBI Taxonomy" id="307249"/>
    <lineage>
        <taxon>Bacteria</taxon>
        <taxon>Bacillati</taxon>
        <taxon>Bacillota</taxon>
        <taxon>Negativicutes</taxon>
        <taxon>Selenomonadales</taxon>
        <taxon>Sporomusaceae</taxon>
        <taxon>Sporomusa</taxon>
        <taxon>environmental samples</taxon>
    </lineage>
</organism>
<proteinExistence type="predicted"/>
<dbReference type="SUPFAM" id="SSF52016">
    <property type="entry name" value="LeuD/IlvD-like"/>
    <property type="match status" value="1"/>
</dbReference>
<accession>A0A212LWE8</accession>
<dbReference type="Gene3D" id="3.50.30.10">
    <property type="entry name" value="Phosphohistidine domain"/>
    <property type="match status" value="1"/>
</dbReference>
<dbReference type="PANTHER" id="PTHR36577:SF3">
    <property type="entry name" value="DUF521 DOMAIN PROTEIN (AFU_ORTHOLOGUE AFUA_6G00490)"/>
    <property type="match status" value="1"/>
</dbReference>
<evidence type="ECO:0000259" key="2">
    <source>
        <dbReference type="Pfam" id="PF01989"/>
    </source>
</evidence>
<dbReference type="AlphaFoldDB" id="A0A212LWE8"/>
<name>A0A212LWE8_9FIRM</name>
<gene>
    <name evidence="3" type="ORF">KL86SPO_40430</name>
</gene>
<dbReference type="PANTHER" id="PTHR36577">
    <property type="entry name" value="DUF521 DOMAIN PROTEIN (AFU_ORTHOLOGUE AFUA_6G00490)"/>
    <property type="match status" value="1"/>
</dbReference>
<feature type="domain" description="Phosphomevalonate dehydratase small subunit-like" evidence="2">
    <location>
        <begin position="29"/>
        <end position="105"/>
    </location>
</feature>
<dbReference type="InterPro" id="IPR012016">
    <property type="entry name" value="PMDh-S-like"/>
</dbReference>
<dbReference type="RefSeq" id="WP_288184779.1">
    <property type="nucleotide sequence ID" value="NZ_LT608335.1"/>
</dbReference>
<evidence type="ECO:0000313" key="3">
    <source>
        <dbReference type="EMBL" id="SCM81945.1"/>
    </source>
</evidence>
<dbReference type="PIRSF" id="PIRSF004966">
    <property type="entry name" value="UCP004966"/>
    <property type="match status" value="1"/>
</dbReference>
<dbReference type="Pfam" id="PF01989">
    <property type="entry name" value="AcnX_swivel_put"/>
    <property type="match status" value="1"/>
</dbReference>
<protein>
    <recommendedName>
        <fullName evidence="2">Phosphomevalonate dehydratase small subunit-like domain-containing protein</fullName>
    </recommendedName>
</protein>
<dbReference type="EMBL" id="FMJE01000004">
    <property type="protein sequence ID" value="SCM81945.1"/>
    <property type="molecule type" value="Genomic_DNA"/>
</dbReference>
<reference evidence="3" key="1">
    <citation type="submission" date="2016-08" db="EMBL/GenBank/DDBJ databases">
        <authorList>
            <person name="Seilhamer J.J."/>
        </authorList>
    </citation>
    <scope>NUCLEOTIDE SEQUENCE</scope>
    <source>
        <strain evidence="3">86</strain>
    </source>
</reference>
<sequence>MKDNFLCHKLSEGVVEGEVLISQDDICYYLVDPATGNVIESGHDIEGQSVAQKILVFPGGKGSSVVQADGLFQLLMKKNAPKAMVIKNPETVLVTSGIIMEIAMVDKVEEQFYSSIKNGDIVRVDANNGEITVLSRK</sequence>
<keyword evidence="1" id="KW-0456">Lyase</keyword>
<dbReference type="InterPro" id="IPR002840">
    <property type="entry name" value="PMDh-S-like_dom"/>
</dbReference>